<feature type="transmembrane region" description="Helical" evidence="14">
    <location>
        <begin position="23"/>
        <end position="43"/>
    </location>
</feature>
<comment type="catalytic activity">
    <reaction evidence="14">
        <text>Preferential cleavage: (Ac)2-L-Lys-D-Ala-|-D-Ala. Also transpeptidation of peptidyl-alanyl moieties that are N-acyl substituents of D-alanine.</text>
        <dbReference type="EC" id="3.4.16.4"/>
    </reaction>
</comment>
<evidence type="ECO:0000259" key="16">
    <source>
        <dbReference type="Pfam" id="PF00905"/>
    </source>
</evidence>
<evidence type="ECO:0000313" key="18">
    <source>
        <dbReference type="EMBL" id="MTU42535.1"/>
    </source>
</evidence>
<evidence type="ECO:0000256" key="7">
    <source>
        <dbReference type="ARBA" id="ARBA00022692"/>
    </source>
</evidence>
<feature type="active site" description="Acyl-ester intermediate" evidence="14">
    <location>
        <position position="332"/>
    </location>
</feature>
<feature type="compositionally biased region" description="Basic and acidic residues" evidence="15">
    <location>
        <begin position="620"/>
        <end position="632"/>
    </location>
</feature>
<dbReference type="Pfam" id="PF03717">
    <property type="entry name" value="PBP_dimer"/>
    <property type="match status" value="1"/>
</dbReference>
<comment type="similarity">
    <text evidence="14">Belongs to the transpeptidase family. MrdA subfamily.</text>
</comment>
<dbReference type="GeneID" id="43347876"/>
<dbReference type="Proteomes" id="UP000462362">
    <property type="component" value="Unassembled WGS sequence"/>
</dbReference>
<keyword evidence="5 14" id="KW-0121">Carboxypeptidase</keyword>
<keyword evidence="6 14" id="KW-0645">Protease</keyword>
<dbReference type="EC" id="3.4.16.4" evidence="14"/>
<dbReference type="Gene3D" id="3.90.1310.10">
    <property type="entry name" value="Penicillin-binding protein 2a (Domain 2)"/>
    <property type="match status" value="1"/>
</dbReference>
<evidence type="ECO:0000313" key="19">
    <source>
        <dbReference type="Proteomes" id="UP000462362"/>
    </source>
</evidence>
<comment type="function">
    <text evidence="14">Catalyzes cross-linking of the peptidoglycan cell wall.</text>
</comment>
<keyword evidence="3 14" id="KW-1003">Cell membrane</keyword>
<dbReference type="InterPro" id="IPR017790">
    <property type="entry name" value="Penicillin-binding_protein_2"/>
</dbReference>
<name>A0A6I3S560_9BURK</name>
<dbReference type="GO" id="GO:0005886">
    <property type="term" value="C:plasma membrane"/>
    <property type="evidence" value="ECO:0007669"/>
    <property type="project" value="UniProtKB-SubCell"/>
</dbReference>
<dbReference type="InterPro" id="IPR001460">
    <property type="entry name" value="PCN-bd_Tpept"/>
</dbReference>
<dbReference type="Pfam" id="PF00905">
    <property type="entry name" value="Transpeptidase"/>
    <property type="match status" value="1"/>
</dbReference>
<keyword evidence="13 14" id="KW-0961">Cell wall biogenesis/degradation</keyword>
<dbReference type="GO" id="GO:0008658">
    <property type="term" value="F:penicillin binding"/>
    <property type="evidence" value="ECO:0007669"/>
    <property type="project" value="InterPro"/>
</dbReference>
<keyword evidence="4 14" id="KW-0997">Cell inner membrane</keyword>
<dbReference type="GO" id="GO:0008360">
    <property type="term" value="P:regulation of cell shape"/>
    <property type="evidence" value="ECO:0007669"/>
    <property type="project" value="UniProtKB-KW"/>
</dbReference>
<dbReference type="PANTHER" id="PTHR30627">
    <property type="entry name" value="PEPTIDOGLYCAN D,D-TRANSPEPTIDASE"/>
    <property type="match status" value="1"/>
</dbReference>
<sequence length="665" mass="74412">MRTMERRNLELEQKFRKQFTRRCWFFLFVTILLYLILASRFAYLQIFQYDELVTKAEANRKTETAHPPRRGIIMDKNGEVLATNDPIYTLEITPAKTPNFNQTIKELQKVISISKGDIRRFNRLKDELPRLSPVPVKSGLTDEEVARFTAQSWRFPGVEVRSRMHRFYPAGKDAAHVVGYIGRISQRDQTRLEESGRGNDYTGTLNIGKTGIELSYEDVLHGKPGFEQIEVRASGRPIRSLSMTQPQSGNNLVLTLDMGLQREIMKELGDRRGTVIAIEPATGDVLAFVSNPSFDPNLFVDGIDQETWDSLNQDEDKPLMNRALRGTYPIGSTFKPFMALAALEMKVRDPKRVINDNGHFQLGNHVFRDSTRGRGYGPVDMHRSIVVSSDVYYYSLAQDMGIDRIHDFMKPFGFGQITGIDLVGEARGILPSREWKQRRFKQRWAQGDTISIGIGQGYNAFTILQLAHAVATLANDGIVMKPHLVKKIINSKTGEEEIVAKDPVDVIPLKKENVNFIKRAMQDVTQKGTGRAIFAGAPYTVGGKTGTAQVLGIKQGETYNKNKIKERHRDHSLFIAFAPVDKPKIALAIMVENGGFGAAAAAPLARKVLDYYLIEQNKNKGVTEEAGKEKSQQTKARSTAAVKKAVKPADKPQAAASGTVKGNKE</sequence>
<evidence type="ECO:0000256" key="13">
    <source>
        <dbReference type="ARBA" id="ARBA00023316"/>
    </source>
</evidence>
<dbReference type="GO" id="GO:0009252">
    <property type="term" value="P:peptidoglycan biosynthetic process"/>
    <property type="evidence" value="ECO:0007669"/>
    <property type="project" value="UniProtKB-UniRule"/>
</dbReference>
<comment type="subcellular location">
    <subcellularLocation>
        <location evidence="14">Cell inner membrane</location>
        <topology evidence="14">Single-pass membrane protein</topology>
    </subcellularLocation>
    <subcellularLocation>
        <location evidence="2">Cell membrane</location>
    </subcellularLocation>
    <subcellularLocation>
        <location evidence="1">Membrane</location>
        <topology evidence="1">Single-pass membrane protein</topology>
    </subcellularLocation>
</comment>
<dbReference type="SUPFAM" id="SSF56519">
    <property type="entry name" value="Penicillin binding protein dimerisation domain"/>
    <property type="match status" value="1"/>
</dbReference>
<dbReference type="InterPro" id="IPR036138">
    <property type="entry name" value="PBP_dimer_sf"/>
</dbReference>
<dbReference type="Gene3D" id="3.30.1390.30">
    <property type="entry name" value="Penicillin-binding protein 2a, domain 3"/>
    <property type="match status" value="1"/>
</dbReference>
<feature type="region of interest" description="Disordered" evidence="15">
    <location>
        <begin position="620"/>
        <end position="665"/>
    </location>
</feature>
<evidence type="ECO:0000256" key="5">
    <source>
        <dbReference type="ARBA" id="ARBA00022645"/>
    </source>
</evidence>
<dbReference type="GO" id="GO:0071555">
    <property type="term" value="P:cell wall organization"/>
    <property type="evidence" value="ECO:0007669"/>
    <property type="project" value="UniProtKB-KW"/>
</dbReference>
<dbReference type="AlphaFoldDB" id="A0A6I3S560"/>
<dbReference type="InterPro" id="IPR012338">
    <property type="entry name" value="Beta-lactam/transpept-like"/>
</dbReference>
<evidence type="ECO:0000256" key="3">
    <source>
        <dbReference type="ARBA" id="ARBA00022475"/>
    </source>
</evidence>
<dbReference type="HAMAP" id="MF_02081">
    <property type="entry name" value="MrdA_transpept"/>
    <property type="match status" value="1"/>
</dbReference>
<dbReference type="RefSeq" id="WP_008810280.1">
    <property type="nucleotide sequence ID" value="NZ_CAJUON010000002.1"/>
</dbReference>
<dbReference type="InterPro" id="IPR005311">
    <property type="entry name" value="PBP_dimer"/>
</dbReference>
<dbReference type="FunFam" id="3.40.710.10:FF:000024">
    <property type="entry name" value="Penicillin-binding protein 2"/>
    <property type="match status" value="1"/>
</dbReference>
<evidence type="ECO:0000256" key="15">
    <source>
        <dbReference type="SAM" id="MobiDB-lite"/>
    </source>
</evidence>
<dbReference type="UniPathway" id="UPA00219"/>
<evidence type="ECO:0000256" key="10">
    <source>
        <dbReference type="ARBA" id="ARBA00022984"/>
    </source>
</evidence>
<dbReference type="PANTHER" id="PTHR30627:SF2">
    <property type="entry name" value="PEPTIDOGLYCAN D,D-TRANSPEPTIDASE MRDA"/>
    <property type="match status" value="1"/>
</dbReference>
<evidence type="ECO:0000256" key="4">
    <source>
        <dbReference type="ARBA" id="ARBA00022519"/>
    </source>
</evidence>
<keyword evidence="11 14" id="KW-1133">Transmembrane helix</keyword>
<evidence type="ECO:0000256" key="2">
    <source>
        <dbReference type="ARBA" id="ARBA00004236"/>
    </source>
</evidence>
<dbReference type="GO" id="GO:0006508">
    <property type="term" value="P:proteolysis"/>
    <property type="evidence" value="ECO:0007669"/>
    <property type="project" value="UniProtKB-KW"/>
</dbReference>
<keyword evidence="10 14" id="KW-0573">Peptidoglycan synthesis</keyword>
<reference evidence="18 19" key="1">
    <citation type="journal article" date="2019" name="Nat. Med.">
        <title>A library of human gut bacterial isolates paired with longitudinal multiomics data enables mechanistic microbiome research.</title>
        <authorList>
            <person name="Poyet M."/>
            <person name="Groussin M."/>
            <person name="Gibbons S.M."/>
            <person name="Avila-Pacheco J."/>
            <person name="Jiang X."/>
            <person name="Kearney S.M."/>
            <person name="Perrotta A.R."/>
            <person name="Berdy B."/>
            <person name="Zhao S."/>
            <person name="Lieberman T.D."/>
            <person name="Swanson P.K."/>
            <person name="Smith M."/>
            <person name="Roesemann S."/>
            <person name="Alexander J.E."/>
            <person name="Rich S.A."/>
            <person name="Livny J."/>
            <person name="Vlamakis H."/>
            <person name="Clish C."/>
            <person name="Bullock K."/>
            <person name="Deik A."/>
            <person name="Scott J."/>
            <person name="Pierce K.A."/>
            <person name="Xavier R.J."/>
            <person name="Alm E.J."/>
        </authorList>
    </citation>
    <scope>NUCLEOTIDE SEQUENCE [LARGE SCALE GENOMIC DNA]</scope>
    <source>
        <strain evidence="18 19">BIOML-A2</strain>
    </source>
</reference>
<protein>
    <recommendedName>
        <fullName evidence="14">Peptidoglycan D,D-transpeptidase MrdA</fullName>
        <ecNumber evidence="14">3.4.16.4</ecNumber>
    </recommendedName>
    <alternativeName>
        <fullName evidence="14">Penicillin-binding protein 2</fullName>
        <shortName evidence="14">PBP-2</shortName>
    </alternativeName>
</protein>
<evidence type="ECO:0000256" key="11">
    <source>
        <dbReference type="ARBA" id="ARBA00022989"/>
    </source>
</evidence>
<evidence type="ECO:0000256" key="14">
    <source>
        <dbReference type="HAMAP-Rule" id="MF_02081"/>
    </source>
</evidence>
<keyword evidence="12 14" id="KW-0472">Membrane</keyword>
<proteinExistence type="inferred from homology"/>
<dbReference type="InterPro" id="IPR050515">
    <property type="entry name" value="Beta-lactam/transpept"/>
</dbReference>
<dbReference type="GO" id="GO:0009002">
    <property type="term" value="F:serine-type D-Ala-D-Ala carboxypeptidase activity"/>
    <property type="evidence" value="ECO:0007669"/>
    <property type="project" value="UniProtKB-UniRule"/>
</dbReference>
<feature type="domain" description="Penicillin-binding protein transpeptidase" evidence="16">
    <location>
        <begin position="273"/>
        <end position="609"/>
    </location>
</feature>
<evidence type="ECO:0000256" key="6">
    <source>
        <dbReference type="ARBA" id="ARBA00022670"/>
    </source>
</evidence>
<comment type="caution">
    <text evidence="18">The sequence shown here is derived from an EMBL/GenBank/DDBJ whole genome shotgun (WGS) entry which is preliminary data.</text>
</comment>
<evidence type="ECO:0000256" key="9">
    <source>
        <dbReference type="ARBA" id="ARBA00022960"/>
    </source>
</evidence>
<comment type="caution">
    <text evidence="14">Lacks conserved residue(s) required for the propagation of feature annotation.</text>
</comment>
<keyword evidence="8 14" id="KW-0378">Hydrolase</keyword>
<comment type="pathway">
    <text evidence="14">Cell wall biogenesis; peptidoglycan biosynthesis.</text>
</comment>
<accession>A0A6I3S560</accession>
<dbReference type="EMBL" id="WNCL01000005">
    <property type="protein sequence ID" value="MTU42535.1"/>
    <property type="molecule type" value="Genomic_DNA"/>
</dbReference>
<keyword evidence="9 14" id="KW-0133">Cell shape</keyword>
<dbReference type="GO" id="GO:0071972">
    <property type="term" value="F:peptidoglycan L,D-transpeptidase activity"/>
    <property type="evidence" value="ECO:0007669"/>
    <property type="project" value="TreeGrafter"/>
</dbReference>
<evidence type="ECO:0000256" key="8">
    <source>
        <dbReference type="ARBA" id="ARBA00022801"/>
    </source>
</evidence>
<evidence type="ECO:0000256" key="12">
    <source>
        <dbReference type="ARBA" id="ARBA00023136"/>
    </source>
</evidence>
<evidence type="ECO:0000259" key="17">
    <source>
        <dbReference type="Pfam" id="PF03717"/>
    </source>
</evidence>
<dbReference type="Gene3D" id="3.40.710.10">
    <property type="entry name" value="DD-peptidase/beta-lactamase superfamily"/>
    <property type="match status" value="1"/>
</dbReference>
<feature type="domain" description="Penicillin-binding protein dimerisation" evidence="17">
    <location>
        <begin position="67"/>
        <end position="241"/>
    </location>
</feature>
<evidence type="ECO:0000256" key="1">
    <source>
        <dbReference type="ARBA" id="ARBA00004167"/>
    </source>
</evidence>
<gene>
    <name evidence="14 18" type="primary">mrdA</name>
    <name evidence="18" type="ORF">GMD42_02635</name>
</gene>
<dbReference type="SUPFAM" id="SSF56601">
    <property type="entry name" value="beta-lactamase/transpeptidase-like"/>
    <property type="match status" value="1"/>
</dbReference>
<organism evidence="18 19">
    <name type="scientific">Parasutterella excrementihominis</name>
    <dbReference type="NCBI Taxonomy" id="487175"/>
    <lineage>
        <taxon>Bacteria</taxon>
        <taxon>Pseudomonadati</taxon>
        <taxon>Pseudomonadota</taxon>
        <taxon>Betaproteobacteria</taxon>
        <taxon>Burkholderiales</taxon>
        <taxon>Sutterellaceae</taxon>
        <taxon>Parasutterella</taxon>
    </lineage>
</organism>
<keyword evidence="7 14" id="KW-0812">Transmembrane</keyword>
<dbReference type="NCBIfam" id="TIGR03423">
    <property type="entry name" value="pbp2_mrdA"/>
    <property type="match status" value="1"/>
</dbReference>